<feature type="domain" description="Carboxymuconolactone decarboxylase-like" evidence="2">
    <location>
        <begin position="350"/>
        <end position="432"/>
    </location>
</feature>
<dbReference type="InterPro" id="IPR003779">
    <property type="entry name" value="CMD-like"/>
</dbReference>
<gene>
    <name evidence="4" type="ORF">GCM10025862_26240</name>
</gene>
<dbReference type="EMBL" id="BSUJ01000001">
    <property type="protein sequence ID" value="GMA20603.1"/>
    <property type="molecule type" value="Genomic_DNA"/>
</dbReference>
<dbReference type="NCBIfam" id="TIGR02425">
    <property type="entry name" value="decarb_PcaC"/>
    <property type="match status" value="1"/>
</dbReference>
<evidence type="ECO:0000259" key="3">
    <source>
        <dbReference type="Pfam" id="PF12697"/>
    </source>
</evidence>
<sequence length="474" mass="49038">MTLTLVGTALTPPSPDKPLLVVGPSLGTAVDVLWERTVPLLAPHFQIVGWDLPGHGRTPFDGAAFTVADLADAVANLVATLRSGADAGPNTGAVADAAAPVFYAGVSLGGATGLQLALDHPGLFTGLAVICSGAALGTPDAWRERAETVRAQGTPVMVEGSAKRWFAPGFIEQQPDISGRLLMTLQRTDRFGYAACCEALAGFDVLDQVHRITDPVVLVNGTDDQVAPPRLADDITERCASARSIALGGVGHLAPAEDPQGTASAVLSLAEHAGAVLTQPEDGSATEHDGGSATGHEGARGTVPAASLGGADMSLTAQQTYDAGIGVRREVLGDAHVDRANAAIDEFSADFQNLITRYAWGTIWTRPGLDRVTRSAITLTALIAHGHWEELAMHVRAALNNGMTRGQIKEVMLQSAIYCSVPSANAAFKVAQRVFAEVDAQGDTAAHPAATATSPIDATTTDATTTDATRKEPS</sequence>
<dbReference type="InterPro" id="IPR029058">
    <property type="entry name" value="AB_hydrolase_fold"/>
</dbReference>
<dbReference type="Pfam" id="PF12697">
    <property type="entry name" value="Abhydrolase_6"/>
    <property type="match status" value="1"/>
</dbReference>
<evidence type="ECO:0000313" key="5">
    <source>
        <dbReference type="Proteomes" id="UP001157109"/>
    </source>
</evidence>
<dbReference type="Proteomes" id="UP001157109">
    <property type="component" value="Unassembled WGS sequence"/>
</dbReference>
<dbReference type="SUPFAM" id="SSF53474">
    <property type="entry name" value="alpha/beta-Hydrolases"/>
    <property type="match status" value="1"/>
</dbReference>
<protein>
    <submittedName>
        <fullName evidence="4">3-oxoadipate enol-lactonase</fullName>
    </submittedName>
</protein>
<feature type="compositionally biased region" description="Low complexity" evidence="1">
    <location>
        <begin position="446"/>
        <end position="467"/>
    </location>
</feature>
<dbReference type="Gene3D" id="3.40.50.1820">
    <property type="entry name" value="alpha/beta hydrolase"/>
    <property type="match status" value="1"/>
</dbReference>
<evidence type="ECO:0000313" key="4">
    <source>
        <dbReference type="EMBL" id="GMA20603.1"/>
    </source>
</evidence>
<reference evidence="5" key="1">
    <citation type="journal article" date="2019" name="Int. J. Syst. Evol. Microbiol.">
        <title>The Global Catalogue of Microorganisms (GCM) 10K type strain sequencing project: providing services to taxonomists for standard genome sequencing and annotation.</title>
        <authorList>
            <consortium name="The Broad Institute Genomics Platform"/>
            <consortium name="The Broad Institute Genome Sequencing Center for Infectious Disease"/>
            <person name="Wu L."/>
            <person name="Ma J."/>
        </authorList>
    </citation>
    <scope>NUCLEOTIDE SEQUENCE [LARGE SCALE GENOMIC DNA]</scope>
    <source>
        <strain evidence="5">NBRC 105830</strain>
    </source>
</reference>
<feature type="domain" description="AB hydrolase-1" evidence="3">
    <location>
        <begin position="36"/>
        <end position="264"/>
    </location>
</feature>
<comment type="caution">
    <text evidence="4">The sequence shown here is derived from an EMBL/GenBank/DDBJ whole genome shotgun (WGS) entry which is preliminary data.</text>
</comment>
<dbReference type="Pfam" id="PF02627">
    <property type="entry name" value="CMD"/>
    <property type="match status" value="1"/>
</dbReference>
<dbReference type="InterPro" id="IPR000073">
    <property type="entry name" value="AB_hydrolase_1"/>
</dbReference>
<evidence type="ECO:0000256" key="1">
    <source>
        <dbReference type="SAM" id="MobiDB-lite"/>
    </source>
</evidence>
<dbReference type="PANTHER" id="PTHR33570">
    <property type="entry name" value="4-CARBOXYMUCONOLACTONE DECARBOXYLASE FAMILY PROTEIN"/>
    <property type="match status" value="1"/>
</dbReference>
<dbReference type="PANTHER" id="PTHR33570:SF2">
    <property type="entry name" value="CARBOXYMUCONOLACTONE DECARBOXYLASE-LIKE DOMAIN-CONTAINING PROTEIN"/>
    <property type="match status" value="1"/>
</dbReference>
<dbReference type="InterPro" id="IPR052512">
    <property type="entry name" value="4CMD/NDH-1_regulator"/>
</dbReference>
<organism evidence="4 5">
    <name type="scientific">Arsenicicoccus piscis</name>
    <dbReference type="NCBI Taxonomy" id="673954"/>
    <lineage>
        <taxon>Bacteria</taxon>
        <taxon>Bacillati</taxon>
        <taxon>Actinomycetota</taxon>
        <taxon>Actinomycetes</taxon>
        <taxon>Micrococcales</taxon>
        <taxon>Intrasporangiaceae</taxon>
        <taxon>Arsenicicoccus</taxon>
    </lineage>
</organism>
<dbReference type="SUPFAM" id="SSF69118">
    <property type="entry name" value="AhpD-like"/>
    <property type="match status" value="1"/>
</dbReference>
<feature type="region of interest" description="Disordered" evidence="1">
    <location>
        <begin position="446"/>
        <end position="474"/>
    </location>
</feature>
<feature type="region of interest" description="Disordered" evidence="1">
    <location>
        <begin position="280"/>
        <end position="300"/>
    </location>
</feature>
<accession>A0ABQ6HSE5</accession>
<proteinExistence type="predicted"/>
<dbReference type="InterPro" id="IPR029032">
    <property type="entry name" value="AhpD-like"/>
</dbReference>
<evidence type="ECO:0000259" key="2">
    <source>
        <dbReference type="Pfam" id="PF02627"/>
    </source>
</evidence>
<name>A0ABQ6HSE5_9MICO</name>
<dbReference type="Gene3D" id="1.20.1290.10">
    <property type="entry name" value="AhpD-like"/>
    <property type="match status" value="1"/>
</dbReference>
<keyword evidence="5" id="KW-1185">Reference proteome</keyword>
<dbReference type="InterPro" id="IPR012788">
    <property type="entry name" value="Decarb_PcaC"/>
</dbReference>